<dbReference type="FunFam" id="3.20.20.80:FF:000010">
    <property type="entry name" value="glucan endo-1,3-beta-glucosidase, basic"/>
    <property type="match status" value="1"/>
</dbReference>
<dbReference type="InterPro" id="IPR044965">
    <property type="entry name" value="Glyco_hydro_17_plant"/>
</dbReference>
<reference evidence="6" key="2">
    <citation type="submission" date="2020-08" db="EMBL/GenBank/DDBJ databases">
        <title>Plant Genome Project.</title>
        <authorList>
            <person name="Zhang R.-G."/>
        </authorList>
    </citation>
    <scope>NUCLEOTIDE SEQUENCE</scope>
    <source>
        <strain evidence="6">Huo1</strain>
        <tissue evidence="6">Leaf</tissue>
    </source>
</reference>
<evidence type="ECO:0000256" key="1">
    <source>
        <dbReference type="ARBA" id="ARBA00008773"/>
    </source>
</evidence>
<evidence type="ECO:0000313" key="7">
    <source>
        <dbReference type="Proteomes" id="UP000298416"/>
    </source>
</evidence>
<evidence type="ECO:0000256" key="3">
    <source>
        <dbReference type="ARBA" id="ARBA00023295"/>
    </source>
</evidence>
<keyword evidence="7" id="KW-1185">Reference proteome</keyword>
<reference evidence="6" key="1">
    <citation type="submission" date="2018-01" db="EMBL/GenBank/DDBJ databases">
        <authorList>
            <person name="Mao J.F."/>
        </authorList>
    </citation>
    <scope>NUCLEOTIDE SEQUENCE</scope>
    <source>
        <strain evidence="6">Huo1</strain>
        <tissue evidence="6">Leaf</tissue>
    </source>
</reference>
<keyword evidence="3 5" id="KW-0326">Glycosidase</keyword>
<gene>
    <name evidence="6" type="ORF">SASPL_101641</name>
</gene>
<comment type="similarity">
    <text evidence="1 4">Belongs to the glycosyl hydrolase 17 family.</text>
</comment>
<sequence length="384" mass="41759">MPVNASLDRTNEDLSMSLSLMEVGVVPEADGSEKAARKAYVETRPRIKERFAKRSELEVESATYGAILQQGQIGVCNGRVGNNLPPEQDVVELYKANGIKKMRIYDPNPATISALQGSDIELLLGVPNVDLPSLQSDATAWIQTNVIPHFPATKIRYIAVGNEIDPSNPGFAPLLLPAMQSIYNALSKFGLQSQIKVSTAAYSGILASTSPPSASVFKDASFMAPIVNFLVKTESPLLVNIYPYFAYLGDKNISLDFVLFNSERVEFVDNGMEYKNIFDAMVDGVYYALEKAGGGSMELVVSESGWPSGGGDGVVESVEKAAIYYRNLIGHVEGGTPKRKGKALETYLFGMFDENEKSGSATEQHFGLFNPIDKTPKYQLAPTQ</sequence>
<evidence type="ECO:0008006" key="8">
    <source>
        <dbReference type="Google" id="ProtNLM"/>
    </source>
</evidence>
<accession>A0A8X9ADZ1</accession>
<dbReference type="PROSITE" id="PS00587">
    <property type="entry name" value="GLYCOSYL_HYDROL_F17"/>
    <property type="match status" value="1"/>
</dbReference>
<evidence type="ECO:0000313" key="6">
    <source>
        <dbReference type="EMBL" id="KAG6436739.1"/>
    </source>
</evidence>
<dbReference type="GO" id="GO:0005975">
    <property type="term" value="P:carbohydrate metabolic process"/>
    <property type="evidence" value="ECO:0007669"/>
    <property type="project" value="InterPro"/>
</dbReference>
<dbReference type="PANTHER" id="PTHR32227">
    <property type="entry name" value="GLUCAN ENDO-1,3-BETA-GLUCOSIDASE BG1-RELATED-RELATED"/>
    <property type="match status" value="1"/>
</dbReference>
<dbReference type="Gene3D" id="3.20.20.80">
    <property type="entry name" value="Glycosidases"/>
    <property type="match status" value="1"/>
</dbReference>
<protein>
    <recommendedName>
        <fullName evidence="8">Glucan endo-1,3-beta-D-glucosidase</fullName>
    </recommendedName>
</protein>
<dbReference type="InterPro" id="IPR000490">
    <property type="entry name" value="Glyco_hydro_17"/>
</dbReference>
<evidence type="ECO:0000256" key="5">
    <source>
        <dbReference type="RuleBase" id="RU004336"/>
    </source>
</evidence>
<name>A0A8X9ADZ1_SALSN</name>
<dbReference type="Pfam" id="PF00332">
    <property type="entry name" value="Glyco_hydro_17"/>
    <property type="match status" value="1"/>
</dbReference>
<evidence type="ECO:0000256" key="4">
    <source>
        <dbReference type="RuleBase" id="RU004335"/>
    </source>
</evidence>
<organism evidence="6">
    <name type="scientific">Salvia splendens</name>
    <name type="common">Scarlet sage</name>
    <dbReference type="NCBI Taxonomy" id="180675"/>
    <lineage>
        <taxon>Eukaryota</taxon>
        <taxon>Viridiplantae</taxon>
        <taxon>Streptophyta</taxon>
        <taxon>Embryophyta</taxon>
        <taxon>Tracheophyta</taxon>
        <taxon>Spermatophyta</taxon>
        <taxon>Magnoliopsida</taxon>
        <taxon>eudicotyledons</taxon>
        <taxon>Gunneridae</taxon>
        <taxon>Pentapetalae</taxon>
        <taxon>asterids</taxon>
        <taxon>lamiids</taxon>
        <taxon>Lamiales</taxon>
        <taxon>Lamiaceae</taxon>
        <taxon>Nepetoideae</taxon>
        <taxon>Mentheae</taxon>
        <taxon>Salviinae</taxon>
        <taxon>Salvia</taxon>
        <taxon>Salvia subgen. Calosphace</taxon>
        <taxon>core Calosphace</taxon>
    </lineage>
</organism>
<dbReference type="SUPFAM" id="SSF51445">
    <property type="entry name" value="(Trans)glycosidases"/>
    <property type="match status" value="1"/>
</dbReference>
<dbReference type="GO" id="GO:0004553">
    <property type="term" value="F:hydrolase activity, hydrolyzing O-glycosyl compounds"/>
    <property type="evidence" value="ECO:0007669"/>
    <property type="project" value="InterPro"/>
</dbReference>
<evidence type="ECO:0000256" key="2">
    <source>
        <dbReference type="ARBA" id="ARBA00022801"/>
    </source>
</evidence>
<proteinExistence type="inferred from homology"/>
<dbReference type="InterPro" id="IPR017853">
    <property type="entry name" value="GH"/>
</dbReference>
<keyword evidence="2 5" id="KW-0378">Hydrolase</keyword>
<dbReference type="AlphaFoldDB" id="A0A8X9ADZ1"/>
<dbReference type="EMBL" id="PNBA02000001">
    <property type="protein sequence ID" value="KAG6436739.1"/>
    <property type="molecule type" value="Genomic_DNA"/>
</dbReference>
<dbReference type="Proteomes" id="UP000298416">
    <property type="component" value="Unassembled WGS sequence"/>
</dbReference>
<comment type="caution">
    <text evidence="6">The sequence shown here is derived from an EMBL/GenBank/DDBJ whole genome shotgun (WGS) entry which is preliminary data.</text>
</comment>